<dbReference type="GO" id="GO:0043565">
    <property type="term" value="F:sequence-specific DNA binding"/>
    <property type="evidence" value="ECO:0007669"/>
    <property type="project" value="InterPro"/>
</dbReference>
<dbReference type="PANTHER" id="PTHR37936:SF3">
    <property type="entry name" value="TRANSPOSASE INSC FOR INSERTION ELEMENT IS2A-RELATED"/>
    <property type="match status" value="1"/>
</dbReference>
<name>A0A9Q9DBW1_ENSAD</name>
<gene>
    <name evidence="1" type="ORF">NE863_23930</name>
</gene>
<sequence>MGHAVLLTGPERRRRWSLEDRARILAEAFAPGAVVSEVARRCEVSTGLIYTWRRQALVQETDPAFVPAKLVDFTSSDVVEPAMFVDFPNGVKVRIGVAAPCDLAAAIMRALK</sequence>
<accession>A0A9Q9DBW1</accession>
<dbReference type="GO" id="GO:0006313">
    <property type="term" value="P:DNA transposition"/>
    <property type="evidence" value="ECO:0007669"/>
    <property type="project" value="InterPro"/>
</dbReference>
<dbReference type="EMBL" id="CP098808">
    <property type="protein sequence ID" value="USJ25541.1"/>
    <property type="molecule type" value="Genomic_DNA"/>
</dbReference>
<reference evidence="1" key="1">
    <citation type="submission" date="2022-06" db="EMBL/GenBank/DDBJ databases">
        <title>Physiological and biochemical characterization and genomic elucidation of a strain of the genus Ensifer adhaerens M8 that combines arsenic oxidation and chromium reduction.</title>
        <authorList>
            <person name="Li X."/>
            <person name="Yu c."/>
        </authorList>
    </citation>
    <scope>NUCLEOTIDE SEQUENCE</scope>
    <source>
        <strain evidence="1">M8</strain>
        <plasmid evidence="1">pA</plasmid>
    </source>
</reference>
<evidence type="ECO:0000313" key="2">
    <source>
        <dbReference type="Proteomes" id="UP001055460"/>
    </source>
</evidence>
<dbReference type="NCBIfam" id="NF047595">
    <property type="entry name" value="IS66_ISRel24_TnpA"/>
    <property type="match status" value="1"/>
</dbReference>
<keyword evidence="1" id="KW-0614">Plasmid</keyword>
<proteinExistence type="predicted"/>
<dbReference type="GO" id="GO:0004803">
    <property type="term" value="F:transposase activity"/>
    <property type="evidence" value="ECO:0007669"/>
    <property type="project" value="InterPro"/>
</dbReference>
<dbReference type="Proteomes" id="UP001055460">
    <property type="component" value="Plasmid pA"/>
</dbReference>
<dbReference type="AlphaFoldDB" id="A0A9Q9DBW1"/>
<dbReference type="PANTHER" id="PTHR37936">
    <property type="entry name" value="TRANSPOSASE INSC FOR INSERTION ELEMENT IS2A-RELATED"/>
    <property type="match status" value="1"/>
</dbReference>
<protein>
    <submittedName>
        <fullName evidence="1">Transposase</fullName>
    </submittedName>
</protein>
<dbReference type="InterPro" id="IPR002514">
    <property type="entry name" value="Transposase_8"/>
</dbReference>
<evidence type="ECO:0000313" key="1">
    <source>
        <dbReference type="EMBL" id="USJ25541.1"/>
    </source>
</evidence>
<dbReference type="SUPFAM" id="SSF48295">
    <property type="entry name" value="TrpR-like"/>
    <property type="match status" value="1"/>
</dbReference>
<organism evidence="1 2">
    <name type="scientific">Ensifer adhaerens</name>
    <name type="common">Sinorhizobium morelense</name>
    <dbReference type="NCBI Taxonomy" id="106592"/>
    <lineage>
        <taxon>Bacteria</taxon>
        <taxon>Pseudomonadati</taxon>
        <taxon>Pseudomonadota</taxon>
        <taxon>Alphaproteobacteria</taxon>
        <taxon>Hyphomicrobiales</taxon>
        <taxon>Rhizobiaceae</taxon>
        <taxon>Sinorhizobium/Ensifer group</taxon>
        <taxon>Ensifer</taxon>
    </lineage>
</organism>
<geneLocation type="plasmid" evidence="1 2">
    <name>pA</name>
</geneLocation>
<dbReference type="Pfam" id="PF01527">
    <property type="entry name" value="HTH_Tnp_1"/>
    <property type="match status" value="1"/>
</dbReference>
<dbReference type="RefSeq" id="WP_063893449.1">
    <property type="nucleotide sequence ID" value="NZ_CP098808.1"/>
</dbReference>
<dbReference type="InterPro" id="IPR010921">
    <property type="entry name" value="Trp_repressor/repl_initiator"/>
</dbReference>